<dbReference type="Proteomes" id="UP001375240">
    <property type="component" value="Unassembled WGS sequence"/>
</dbReference>
<dbReference type="EMBL" id="JAVHNQ010000009">
    <property type="protein sequence ID" value="KAK6338705.1"/>
    <property type="molecule type" value="Genomic_DNA"/>
</dbReference>
<evidence type="ECO:0000313" key="2">
    <source>
        <dbReference type="Proteomes" id="UP001375240"/>
    </source>
</evidence>
<dbReference type="InterPro" id="IPR036047">
    <property type="entry name" value="F-box-like_dom_sf"/>
</dbReference>
<comment type="caution">
    <text evidence="1">The sequence shown here is derived from an EMBL/GenBank/DDBJ whole genome shotgun (WGS) entry which is preliminary data.</text>
</comment>
<dbReference type="SUPFAM" id="SSF81383">
    <property type="entry name" value="F-box domain"/>
    <property type="match status" value="1"/>
</dbReference>
<gene>
    <name evidence="1" type="ORF">TWF696_009517</name>
</gene>
<evidence type="ECO:0000313" key="1">
    <source>
        <dbReference type="EMBL" id="KAK6338705.1"/>
    </source>
</evidence>
<proteinExistence type="predicted"/>
<name>A0AAV9UAT9_9PEZI</name>
<sequence>MPLEIVLEIASYLPDARTTITLSCVSRQLHFDLAGSQFLWFRYGSRKVKKFRKFDWEFDYHGYILDAIAGKIKANCQVCLEPGRGYYHKMLNKTVCMECMNENVVLAEAVNKIPQLDKSKLRSFTAHFYAGSYKMFQGGCNNSRVVCYWLPLVRRVTEAAYGLSWEQATATHLNHIRPLVSPNDIRIYYNTVAQRIMKTVLRTYKRHFAHVLRRFITTVEFYADVSKYVYTWRGRADAIHALPVPTSSQTDHADRRWVRFNASIVLERLLGQRVRGFGFHVRKYCFAEYDTVKKGILREMRKGGKRSGMCGICSKSSTAGEHMFAKYGNVEFNSWEFMAHVQHYHPDRLLMLDAEWRIEPEVSVEV</sequence>
<reference evidence="1 2" key="1">
    <citation type="submission" date="2019-10" db="EMBL/GenBank/DDBJ databases">
        <authorList>
            <person name="Palmer J.M."/>
        </authorList>
    </citation>
    <scope>NUCLEOTIDE SEQUENCE [LARGE SCALE GENOMIC DNA]</scope>
    <source>
        <strain evidence="1 2">TWF696</strain>
    </source>
</reference>
<accession>A0AAV9UAT9</accession>
<keyword evidence="2" id="KW-1185">Reference proteome</keyword>
<organism evidence="1 2">
    <name type="scientific">Orbilia brochopaga</name>
    <dbReference type="NCBI Taxonomy" id="3140254"/>
    <lineage>
        <taxon>Eukaryota</taxon>
        <taxon>Fungi</taxon>
        <taxon>Dikarya</taxon>
        <taxon>Ascomycota</taxon>
        <taxon>Pezizomycotina</taxon>
        <taxon>Orbiliomycetes</taxon>
        <taxon>Orbiliales</taxon>
        <taxon>Orbiliaceae</taxon>
        <taxon>Orbilia</taxon>
    </lineage>
</organism>
<evidence type="ECO:0008006" key="3">
    <source>
        <dbReference type="Google" id="ProtNLM"/>
    </source>
</evidence>
<protein>
    <recommendedName>
        <fullName evidence="3">F-box domain-containing protein</fullName>
    </recommendedName>
</protein>
<dbReference type="AlphaFoldDB" id="A0AAV9UAT9"/>